<reference evidence="2" key="1">
    <citation type="journal article" date="2014" name="Int. J. Syst. Evol. Microbiol.">
        <title>Complete genome sequence of Corynebacterium casei LMG S-19264T (=DSM 44701T), isolated from a smear-ripened cheese.</title>
        <authorList>
            <consortium name="US DOE Joint Genome Institute (JGI-PGF)"/>
            <person name="Walter F."/>
            <person name="Albersmeier A."/>
            <person name="Kalinowski J."/>
            <person name="Ruckert C."/>
        </authorList>
    </citation>
    <scope>NUCLEOTIDE SEQUENCE</scope>
    <source>
        <strain evidence="2">CGMCC 1.15371</strain>
    </source>
</reference>
<dbReference type="EMBL" id="BMIR01000019">
    <property type="protein sequence ID" value="GGE51016.1"/>
    <property type="molecule type" value="Genomic_DNA"/>
</dbReference>
<dbReference type="InterPro" id="IPR036498">
    <property type="entry name" value="Nfu/NifU_N_sf"/>
</dbReference>
<name>A0A8J2YLJ3_9BACL</name>
<proteinExistence type="predicted"/>
<dbReference type="SMART" id="SM00932">
    <property type="entry name" value="Nfu_N"/>
    <property type="match status" value="1"/>
</dbReference>
<keyword evidence="3" id="KW-1185">Reference proteome</keyword>
<sequence length="87" mass="9966">MGIHVRVDRTPNPNAMKFTAPRQLFNDRLIVKQGEQVDNPLAQQLLALEGVDNLFGYDDFITVNKTFDAEWDNLLPQIEAVFENFSD</sequence>
<evidence type="ECO:0000313" key="3">
    <source>
        <dbReference type="Proteomes" id="UP000628775"/>
    </source>
</evidence>
<dbReference type="Pfam" id="PF08712">
    <property type="entry name" value="Nfu_N"/>
    <property type="match status" value="1"/>
</dbReference>
<protein>
    <recommendedName>
        <fullName evidence="1">Scaffold protein Nfu/NifU N-terminal domain-containing protein</fullName>
    </recommendedName>
</protein>
<dbReference type="Gene3D" id="3.30.1370.70">
    <property type="entry name" value="Scaffold protein Nfu/NifU, N-terminal domain"/>
    <property type="match status" value="1"/>
</dbReference>
<dbReference type="AlphaFoldDB" id="A0A8J2YLJ3"/>
<reference evidence="2" key="2">
    <citation type="submission" date="2020-09" db="EMBL/GenBank/DDBJ databases">
        <authorList>
            <person name="Sun Q."/>
            <person name="Zhou Y."/>
        </authorList>
    </citation>
    <scope>NUCLEOTIDE SEQUENCE</scope>
    <source>
        <strain evidence="2">CGMCC 1.15371</strain>
    </source>
</reference>
<evidence type="ECO:0000259" key="1">
    <source>
        <dbReference type="SMART" id="SM00932"/>
    </source>
</evidence>
<accession>A0A8J2YLJ3</accession>
<dbReference type="Proteomes" id="UP000628775">
    <property type="component" value="Unassembled WGS sequence"/>
</dbReference>
<comment type="caution">
    <text evidence="2">The sequence shown here is derived from an EMBL/GenBank/DDBJ whole genome shotgun (WGS) entry which is preliminary data.</text>
</comment>
<gene>
    <name evidence="2" type="ORF">GCM10011391_32240</name>
</gene>
<dbReference type="InterPro" id="IPR014824">
    <property type="entry name" value="Nfu/NifU_N"/>
</dbReference>
<feature type="domain" description="Scaffold protein Nfu/NifU N-terminal" evidence="1">
    <location>
        <begin position="5"/>
        <end position="87"/>
    </location>
</feature>
<organism evidence="2 3">
    <name type="scientific">Pullulanibacillus camelliae</name>
    <dbReference type="NCBI Taxonomy" id="1707096"/>
    <lineage>
        <taxon>Bacteria</taxon>
        <taxon>Bacillati</taxon>
        <taxon>Bacillota</taxon>
        <taxon>Bacilli</taxon>
        <taxon>Bacillales</taxon>
        <taxon>Sporolactobacillaceae</taxon>
        <taxon>Pullulanibacillus</taxon>
    </lineage>
</organism>
<evidence type="ECO:0000313" key="2">
    <source>
        <dbReference type="EMBL" id="GGE51016.1"/>
    </source>
</evidence>
<dbReference type="RefSeq" id="WP_188696653.1">
    <property type="nucleotide sequence ID" value="NZ_BMIR01000019.1"/>
</dbReference>
<dbReference type="SUPFAM" id="SSF110836">
    <property type="entry name" value="Hypothetical protein SAV1430"/>
    <property type="match status" value="1"/>
</dbReference>